<comment type="caution">
    <text evidence="3">The sequence shown here is derived from an EMBL/GenBank/DDBJ whole genome shotgun (WGS) entry which is preliminary data.</text>
</comment>
<name>A0ABQ2EM96_9DEIO</name>
<dbReference type="Pfam" id="PF13439">
    <property type="entry name" value="Glyco_transf_4"/>
    <property type="match status" value="1"/>
</dbReference>
<keyword evidence="4" id="KW-1185">Reference proteome</keyword>
<dbReference type="Pfam" id="PF00534">
    <property type="entry name" value="Glycos_transf_1"/>
    <property type="match status" value="1"/>
</dbReference>
<dbReference type="InterPro" id="IPR050194">
    <property type="entry name" value="Glycosyltransferase_grp1"/>
</dbReference>
<accession>A0ABQ2EM96</accession>
<sequence>MSSPAPALGRVGYVTKMYPRYSETFIVHEILAHEAAGLPLDIFSLRTPSDPYFQDIVARVRSPVTQIPSHSPSTQTFWTTLSQAGSVLPDLWPQLHLASQEGTGALDIYQAVLVAVAARQRSITHLHAHFASVGTSIARLAARFAGLTYSFTAHAKDIYHDSVKTADLLRKIRDAHQVITVSDYNLRHLRELAGPDAGHIQRVYNGLDHQRLTYQAPETRSPLILGVGRLVEKKGFTDLIDACALLARRGVPFECRIVGRGELEPVLRAQIAALGLGDQVHLLGALPQAEVLRLIAQAAAFALPCVVGADGNRDGLPTVLLEAMALGTPCISTPVTGIPEVVRDRDTGLLVPEHCPEALSQALQELLRDASLRVRLAGQARALVSDEFDIHRNAARIRQAFQPAAAGVL</sequence>
<dbReference type="PANTHER" id="PTHR45947">
    <property type="entry name" value="SULFOQUINOVOSYL TRANSFERASE SQD2"/>
    <property type="match status" value="1"/>
</dbReference>
<dbReference type="PANTHER" id="PTHR45947:SF14">
    <property type="entry name" value="SLL1723 PROTEIN"/>
    <property type="match status" value="1"/>
</dbReference>
<dbReference type="EMBL" id="BMPP01000003">
    <property type="protein sequence ID" value="GGK17091.1"/>
    <property type="molecule type" value="Genomic_DNA"/>
</dbReference>
<feature type="domain" description="Glycosyltransferase subfamily 4-like N-terminal" evidence="2">
    <location>
        <begin position="113"/>
        <end position="211"/>
    </location>
</feature>
<protein>
    <submittedName>
        <fullName evidence="3">Colanic acid biosynthesis glycosyltransferase WcaL</fullName>
    </submittedName>
</protein>
<evidence type="ECO:0000259" key="1">
    <source>
        <dbReference type="Pfam" id="PF00534"/>
    </source>
</evidence>
<dbReference type="InterPro" id="IPR001296">
    <property type="entry name" value="Glyco_trans_1"/>
</dbReference>
<gene>
    <name evidence="3" type="ORF">GCM10008955_08220</name>
</gene>
<feature type="domain" description="Glycosyl transferase family 1" evidence="1">
    <location>
        <begin position="219"/>
        <end position="381"/>
    </location>
</feature>
<dbReference type="RefSeq" id="WP_189004849.1">
    <property type="nucleotide sequence ID" value="NZ_BMPP01000003.1"/>
</dbReference>
<evidence type="ECO:0000313" key="3">
    <source>
        <dbReference type="EMBL" id="GGK17091.1"/>
    </source>
</evidence>
<organism evidence="3 4">
    <name type="scientific">Deinococcus malanensis</name>
    <dbReference type="NCBI Taxonomy" id="1706855"/>
    <lineage>
        <taxon>Bacteria</taxon>
        <taxon>Thermotogati</taxon>
        <taxon>Deinococcota</taxon>
        <taxon>Deinococci</taxon>
        <taxon>Deinococcales</taxon>
        <taxon>Deinococcaceae</taxon>
        <taxon>Deinococcus</taxon>
    </lineage>
</organism>
<dbReference type="Proteomes" id="UP000647587">
    <property type="component" value="Unassembled WGS sequence"/>
</dbReference>
<dbReference type="SUPFAM" id="SSF53756">
    <property type="entry name" value="UDP-Glycosyltransferase/glycogen phosphorylase"/>
    <property type="match status" value="1"/>
</dbReference>
<reference evidence="4" key="1">
    <citation type="journal article" date="2019" name="Int. J. Syst. Evol. Microbiol.">
        <title>The Global Catalogue of Microorganisms (GCM) 10K type strain sequencing project: providing services to taxonomists for standard genome sequencing and annotation.</title>
        <authorList>
            <consortium name="The Broad Institute Genomics Platform"/>
            <consortium name="The Broad Institute Genome Sequencing Center for Infectious Disease"/>
            <person name="Wu L."/>
            <person name="Ma J."/>
        </authorList>
    </citation>
    <scope>NUCLEOTIDE SEQUENCE [LARGE SCALE GENOMIC DNA]</scope>
    <source>
        <strain evidence="4">JCM 30331</strain>
    </source>
</reference>
<evidence type="ECO:0000259" key="2">
    <source>
        <dbReference type="Pfam" id="PF13439"/>
    </source>
</evidence>
<dbReference type="Gene3D" id="3.40.50.2000">
    <property type="entry name" value="Glycogen Phosphorylase B"/>
    <property type="match status" value="2"/>
</dbReference>
<dbReference type="InterPro" id="IPR028098">
    <property type="entry name" value="Glyco_trans_4-like_N"/>
</dbReference>
<proteinExistence type="predicted"/>
<evidence type="ECO:0000313" key="4">
    <source>
        <dbReference type="Proteomes" id="UP000647587"/>
    </source>
</evidence>